<name>A0A4Z2DDK2_SCHJA</name>
<feature type="region of interest" description="Disordered" evidence="1">
    <location>
        <begin position="121"/>
        <end position="151"/>
    </location>
</feature>
<keyword evidence="2" id="KW-1133">Transmembrane helix</keyword>
<organism evidence="3 4">
    <name type="scientific">Schistosoma japonicum</name>
    <name type="common">Blood fluke</name>
    <dbReference type="NCBI Taxonomy" id="6182"/>
    <lineage>
        <taxon>Eukaryota</taxon>
        <taxon>Metazoa</taxon>
        <taxon>Spiralia</taxon>
        <taxon>Lophotrochozoa</taxon>
        <taxon>Platyhelminthes</taxon>
        <taxon>Trematoda</taxon>
        <taxon>Digenea</taxon>
        <taxon>Strigeidida</taxon>
        <taxon>Schistosomatoidea</taxon>
        <taxon>Schistosomatidae</taxon>
        <taxon>Schistosoma</taxon>
    </lineage>
</organism>
<gene>
    <name evidence="3" type="ORF">EWB00_002100</name>
</gene>
<dbReference type="PANTHER" id="PTHR13219:SF6">
    <property type="entry name" value="TRANSMEMBRANE PROTEIN 94"/>
    <property type="match status" value="1"/>
</dbReference>
<feature type="compositionally biased region" description="Polar residues" evidence="1">
    <location>
        <begin position="958"/>
        <end position="967"/>
    </location>
</feature>
<dbReference type="OrthoDB" id="5568754at2759"/>
<reference evidence="3 4" key="1">
    <citation type="submission" date="2019-03" db="EMBL/GenBank/DDBJ databases">
        <title>An improved genome assembly of the fluke Schistosoma japonicum.</title>
        <authorList>
            <person name="Hu W."/>
            <person name="Luo F."/>
            <person name="Yin M."/>
            <person name="Mo X."/>
            <person name="Sun C."/>
            <person name="Wu Q."/>
            <person name="Zhu B."/>
            <person name="Xiang M."/>
            <person name="Wang J."/>
            <person name="Wang Y."/>
            <person name="Zhang T."/>
            <person name="Xu B."/>
            <person name="Zheng H."/>
            <person name="Feng Z."/>
        </authorList>
    </citation>
    <scope>NUCLEOTIDE SEQUENCE [LARGE SCALE GENOMIC DNA]</scope>
    <source>
        <strain evidence="3">HuSjv2</strain>
        <tissue evidence="3">Worms</tissue>
    </source>
</reference>
<keyword evidence="2" id="KW-0472">Membrane</keyword>
<dbReference type="STRING" id="6182.A0A4Z2DDK2"/>
<keyword evidence="2 3" id="KW-0812">Transmembrane</keyword>
<dbReference type="PANTHER" id="PTHR13219">
    <property type="entry name" value="TRANSMEMBRANE PROTEIN 94"/>
    <property type="match status" value="1"/>
</dbReference>
<proteinExistence type="predicted"/>
<dbReference type="Proteomes" id="UP000311919">
    <property type="component" value="Unassembled WGS sequence"/>
</dbReference>
<protein>
    <submittedName>
        <fullName evidence="3">Transmembrane protein isoform 2</fullName>
    </submittedName>
</protein>
<sequence length="1370" mass="154899">MSRGLGTAVALELFCKMLETLSEKFCFQTSVDMENVVLTLGTLSSVCCVNQEGVISHSLPTPEKMFFFHRRHHHHHHQENYNTNKSQSIVSKQNSKTKECYDYRKFKSGQLTTPVLQPTMKESGQASQGKLHKTQSSIQGGVPSSINNPNETSANGRSVVFTFESCTTPVVLDLRTDFYCPFISRFERPRWDRFLSSLKPIGLSLLLNNCHSPIAEQLLGFSDKMNATQKFLFPSSCITTLPLTFCLCGLAGQIGFRDGALNGFVNHGCLGAYAICSAAYSNANTSDIKSKLSSAEILPTNESAYDNRIHLAHCFSAVFSDPNMEGGYQLLSQGTGDILASLCSDVWDGRDIIPLSDRERDLILGFHNRHLSSSYCIGFAYSPLVDKIWESCKLLLTNISNSSDFFMLRLPGSDIISPETQRKALQHVVRSRLTSRWPPPLHVVDNIDNDSIINNGLSHNSDISIRSRGMSKSSGLSGCCQLKFINNVRKLNFHPFSIYRQHQGCIVKKEISTNSNKLCKRLLTTRNDNFIKMHETKPTSINIQKSSNSGDYATTCLPLNEFPSLTCVSETDDHCKRDDSSLNHDRKNEVHVDRKEVDNILSNQIFLGLVSMQYQANPQVVKSIKQFHQACIRFVHFSRENELRSRVFAERLGLECGWNCHISLKSSDRVNISKSINQSKEFSKSYKFSAGTDLFVSKRKCFPGSTQTGRSSSSPAITTPYPSTLEKKFGSISDPHYFRSNFRGKYTYFPEYCGSNCNEEMPLFPTFRQTDSSFQSFNLYAYSHDYINERSIHAVSTSCLQPMHSNENDTRESSGTYHMSISSTSDSSTSLSVNEQSDNSEEIKISQLLTENKSRLPCGIDNIRPHLENIDNVPLQVSLFTDCTPKAINQMVQIMKEYGDTVCLIGSCYSLTNYALFQQGDVAIAVKPILPYSTCQFAHSELKVSNQNDPKSGEPGCSKNNSTFTSQKNDSTNVSMFDIAAHLIHLVTPCLLDIEKTGFHVYDLIVEAHASVNNLYHCLVFSSATPLAVGLLQLLLLIVGLPTRPIVLSAMKSNLQQSELIWLPKEPFISIMFGPREILINLSKSDNYTSINLLQYSSNRNLEPSFGTGQMIWLLFIVLPALTLSLIDRQVERNQVLREPPIKRNKLFTKRRCLRFALVTCSRFIPSVLICALCEIGHLLWAQQFEECPQSFRTIYENRFNETYMVINNPNVYAKTLLSSPYAIQELCLSKLSTLIYSLKDLVFYQFSMCLIIISFSYANYGQRVWEFRYSTNPSWCIASSLVCILHSLYVIIRFCSIDSSLTSWYILSPIVSAFSFIWCILLVFINDFISWRENRAILTEHRLSRLYFNTKLETQYIHRLLTDTFLTLQ</sequence>
<evidence type="ECO:0000313" key="4">
    <source>
        <dbReference type="Proteomes" id="UP000311919"/>
    </source>
</evidence>
<comment type="caution">
    <text evidence="3">The sequence shown here is derived from an EMBL/GenBank/DDBJ whole genome shotgun (WGS) entry which is preliminary data.</text>
</comment>
<feature type="compositionally biased region" description="Low complexity" evidence="1">
    <location>
        <begin position="820"/>
        <end position="832"/>
    </location>
</feature>
<accession>A0A4Z2DDK2</accession>
<feature type="region of interest" description="Disordered" evidence="1">
    <location>
        <begin position="803"/>
        <end position="839"/>
    </location>
</feature>
<evidence type="ECO:0000256" key="2">
    <source>
        <dbReference type="SAM" id="Phobius"/>
    </source>
</evidence>
<feature type="transmembrane region" description="Helical" evidence="2">
    <location>
        <begin position="1273"/>
        <end position="1293"/>
    </location>
</feature>
<dbReference type="EMBL" id="SKCS01000172">
    <property type="protein sequence ID" value="TNN14539.1"/>
    <property type="molecule type" value="Genomic_DNA"/>
</dbReference>
<feature type="transmembrane region" description="Helical" evidence="2">
    <location>
        <begin position="1153"/>
        <end position="1181"/>
    </location>
</feature>
<feature type="transmembrane region" description="Helical" evidence="2">
    <location>
        <begin position="1305"/>
        <end position="1326"/>
    </location>
</feature>
<feature type="region of interest" description="Disordered" evidence="1">
    <location>
        <begin position="945"/>
        <end position="967"/>
    </location>
</feature>
<evidence type="ECO:0000313" key="3">
    <source>
        <dbReference type="EMBL" id="TNN14539.1"/>
    </source>
</evidence>
<feature type="transmembrane region" description="Helical" evidence="2">
    <location>
        <begin position="1242"/>
        <end position="1261"/>
    </location>
</feature>
<evidence type="ECO:0000256" key="1">
    <source>
        <dbReference type="SAM" id="MobiDB-lite"/>
    </source>
</evidence>
<dbReference type="InterPro" id="IPR039720">
    <property type="entry name" value="TMEM94"/>
</dbReference>
<feature type="transmembrane region" description="Helical" evidence="2">
    <location>
        <begin position="1110"/>
        <end position="1127"/>
    </location>
</feature>
<keyword evidence="4" id="KW-1185">Reference proteome</keyword>